<accession>G7IX00</accession>
<dbReference type="EnsemblPlants" id="AES69616">
    <property type="protein sequence ID" value="AES69616"/>
    <property type="gene ID" value="MTR_3g032260"/>
</dbReference>
<sequence length="158" mass="17806">MTIPPLSNQGENISFGRSQQTFIPFGSPQQSLTNASMNALRQTMADINHDMVNMVTQQVTTVINHLIQETNNSYQALSQQMGRIADFLGAPQVRITPAVRNTNPRQREPLVEEQTNQMLENQAQEAQPEIPEEPVRIPIMVNINQNADQVVMQARRNN</sequence>
<name>G7IX00_MEDTR</name>
<evidence type="ECO:0000313" key="2">
    <source>
        <dbReference type="EnsemblPlants" id="AES69616"/>
    </source>
</evidence>
<dbReference type="Proteomes" id="UP000002051">
    <property type="component" value="Chromosome 3"/>
</dbReference>
<protein>
    <submittedName>
        <fullName evidence="1 2">Uncharacterized protein</fullName>
    </submittedName>
</protein>
<gene>
    <name evidence="1" type="ordered locus">MTR_3g032260</name>
</gene>
<evidence type="ECO:0000313" key="1">
    <source>
        <dbReference type="EMBL" id="AES69616.1"/>
    </source>
</evidence>
<reference evidence="1 3" key="1">
    <citation type="journal article" date="2011" name="Nature">
        <title>The Medicago genome provides insight into the evolution of rhizobial symbioses.</title>
        <authorList>
            <person name="Young N.D."/>
            <person name="Debelle F."/>
            <person name="Oldroyd G.E."/>
            <person name="Geurts R."/>
            <person name="Cannon S.B."/>
            <person name="Udvardi M.K."/>
            <person name="Benedito V.A."/>
            <person name="Mayer K.F."/>
            <person name="Gouzy J."/>
            <person name="Schoof H."/>
            <person name="Van de Peer Y."/>
            <person name="Proost S."/>
            <person name="Cook D.R."/>
            <person name="Meyers B.C."/>
            <person name="Spannagl M."/>
            <person name="Cheung F."/>
            <person name="De Mita S."/>
            <person name="Krishnakumar V."/>
            <person name="Gundlach H."/>
            <person name="Zhou S."/>
            <person name="Mudge J."/>
            <person name="Bharti A.K."/>
            <person name="Murray J.D."/>
            <person name="Naoumkina M.A."/>
            <person name="Rosen B."/>
            <person name="Silverstein K.A."/>
            <person name="Tang H."/>
            <person name="Rombauts S."/>
            <person name="Zhao P.X."/>
            <person name="Zhou P."/>
            <person name="Barbe V."/>
            <person name="Bardou P."/>
            <person name="Bechner M."/>
            <person name="Bellec A."/>
            <person name="Berger A."/>
            <person name="Berges H."/>
            <person name="Bidwell S."/>
            <person name="Bisseling T."/>
            <person name="Choisne N."/>
            <person name="Couloux A."/>
            <person name="Denny R."/>
            <person name="Deshpande S."/>
            <person name="Dai X."/>
            <person name="Doyle J.J."/>
            <person name="Dudez A.M."/>
            <person name="Farmer A.D."/>
            <person name="Fouteau S."/>
            <person name="Franken C."/>
            <person name="Gibelin C."/>
            <person name="Gish J."/>
            <person name="Goldstein S."/>
            <person name="Gonzalez A.J."/>
            <person name="Green P.J."/>
            <person name="Hallab A."/>
            <person name="Hartog M."/>
            <person name="Hua A."/>
            <person name="Humphray S.J."/>
            <person name="Jeong D.H."/>
            <person name="Jing Y."/>
            <person name="Jocker A."/>
            <person name="Kenton S.M."/>
            <person name="Kim D.J."/>
            <person name="Klee K."/>
            <person name="Lai H."/>
            <person name="Lang C."/>
            <person name="Lin S."/>
            <person name="Macmil S.L."/>
            <person name="Magdelenat G."/>
            <person name="Matthews L."/>
            <person name="McCorrison J."/>
            <person name="Monaghan E.L."/>
            <person name="Mun J.H."/>
            <person name="Najar F.Z."/>
            <person name="Nicholson C."/>
            <person name="Noirot C."/>
            <person name="O'Bleness M."/>
            <person name="Paule C.R."/>
            <person name="Poulain J."/>
            <person name="Prion F."/>
            <person name="Qin B."/>
            <person name="Qu C."/>
            <person name="Retzel E.F."/>
            <person name="Riddle C."/>
            <person name="Sallet E."/>
            <person name="Samain S."/>
            <person name="Samson N."/>
            <person name="Sanders I."/>
            <person name="Saurat O."/>
            <person name="Scarpelli C."/>
            <person name="Schiex T."/>
            <person name="Segurens B."/>
            <person name="Severin A.J."/>
            <person name="Sherrier D.J."/>
            <person name="Shi R."/>
            <person name="Sims S."/>
            <person name="Singer S.R."/>
            <person name="Sinharoy S."/>
            <person name="Sterck L."/>
            <person name="Viollet A."/>
            <person name="Wang B.B."/>
            <person name="Wang K."/>
            <person name="Wang M."/>
            <person name="Wang X."/>
            <person name="Warfsmann J."/>
            <person name="Weissenbach J."/>
            <person name="White D.D."/>
            <person name="White J.D."/>
            <person name="Wiley G.B."/>
            <person name="Wincker P."/>
            <person name="Xing Y."/>
            <person name="Yang L."/>
            <person name="Yao Z."/>
            <person name="Ying F."/>
            <person name="Zhai J."/>
            <person name="Zhou L."/>
            <person name="Zuber A."/>
            <person name="Denarie J."/>
            <person name="Dixon R.A."/>
            <person name="May G.D."/>
            <person name="Schwartz D.C."/>
            <person name="Rogers J."/>
            <person name="Quetier F."/>
            <person name="Town C.D."/>
            <person name="Roe B.A."/>
        </authorList>
    </citation>
    <scope>NUCLEOTIDE SEQUENCE [LARGE SCALE GENOMIC DNA]</scope>
    <source>
        <strain evidence="1">A17</strain>
        <strain evidence="2 3">cv. Jemalong A17</strain>
    </source>
</reference>
<reference evidence="2" key="3">
    <citation type="submission" date="2015-04" db="UniProtKB">
        <authorList>
            <consortium name="EnsemblPlants"/>
        </authorList>
    </citation>
    <scope>IDENTIFICATION</scope>
    <source>
        <strain evidence="2">cv. Jemalong A17</strain>
    </source>
</reference>
<dbReference type="PaxDb" id="3880-AES69616"/>
<dbReference type="EMBL" id="CM001219">
    <property type="protein sequence ID" value="AES69616.1"/>
    <property type="molecule type" value="Genomic_DNA"/>
</dbReference>
<dbReference type="AlphaFoldDB" id="G7IX00"/>
<proteinExistence type="predicted"/>
<dbReference type="OMA" id="ADINHDM"/>
<dbReference type="HOGENOM" id="CLU_1671905_0_0_1"/>
<keyword evidence="3" id="KW-1185">Reference proteome</keyword>
<organism evidence="1 3">
    <name type="scientific">Medicago truncatula</name>
    <name type="common">Barrel medic</name>
    <name type="synonym">Medicago tribuloides</name>
    <dbReference type="NCBI Taxonomy" id="3880"/>
    <lineage>
        <taxon>Eukaryota</taxon>
        <taxon>Viridiplantae</taxon>
        <taxon>Streptophyta</taxon>
        <taxon>Embryophyta</taxon>
        <taxon>Tracheophyta</taxon>
        <taxon>Spermatophyta</taxon>
        <taxon>Magnoliopsida</taxon>
        <taxon>eudicotyledons</taxon>
        <taxon>Gunneridae</taxon>
        <taxon>Pentapetalae</taxon>
        <taxon>rosids</taxon>
        <taxon>fabids</taxon>
        <taxon>Fabales</taxon>
        <taxon>Fabaceae</taxon>
        <taxon>Papilionoideae</taxon>
        <taxon>50 kb inversion clade</taxon>
        <taxon>NPAAA clade</taxon>
        <taxon>Hologalegina</taxon>
        <taxon>IRL clade</taxon>
        <taxon>Trifolieae</taxon>
        <taxon>Medicago</taxon>
    </lineage>
</organism>
<evidence type="ECO:0000313" key="3">
    <source>
        <dbReference type="Proteomes" id="UP000002051"/>
    </source>
</evidence>
<reference evidence="1 3" key="2">
    <citation type="journal article" date="2014" name="BMC Genomics">
        <title>An improved genome release (version Mt4.0) for the model legume Medicago truncatula.</title>
        <authorList>
            <person name="Tang H."/>
            <person name="Krishnakumar V."/>
            <person name="Bidwell S."/>
            <person name="Rosen B."/>
            <person name="Chan A."/>
            <person name="Zhou S."/>
            <person name="Gentzbittel L."/>
            <person name="Childs K.L."/>
            <person name="Yandell M."/>
            <person name="Gundlach H."/>
            <person name="Mayer K.F."/>
            <person name="Schwartz D.C."/>
            <person name="Town C.D."/>
        </authorList>
    </citation>
    <scope>GENOME REANNOTATION</scope>
    <source>
        <strain evidence="2 3">cv. Jemalong A17</strain>
    </source>
</reference>